<gene>
    <name evidence="2" type="ORF">NS226_06640</name>
</gene>
<dbReference type="OrthoDB" id="7917161at2"/>
<keyword evidence="1" id="KW-1133">Transmembrane helix</keyword>
<protein>
    <recommendedName>
        <fullName evidence="4">Transmembrane protein</fullName>
    </recommendedName>
</protein>
<organism evidence="2 3">
    <name type="scientific">Aureimonas ureilytica</name>
    <dbReference type="NCBI Taxonomy" id="401562"/>
    <lineage>
        <taxon>Bacteria</taxon>
        <taxon>Pseudomonadati</taxon>
        <taxon>Pseudomonadota</taxon>
        <taxon>Alphaproteobacteria</taxon>
        <taxon>Hyphomicrobiales</taxon>
        <taxon>Aurantimonadaceae</taxon>
        <taxon>Aureimonas</taxon>
    </lineage>
</organism>
<dbReference type="EMBL" id="LDPZ01000013">
    <property type="protein sequence ID" value="KTQ96792.1"/>
    <property type="molecule type" value="Genomic_DNA"/>
</dbReference>
<dbReference type="RefSeq" id="WP_058634306.1">
    <property type="nucleotide sequence ID" value="NZ_LDPZ01000013.1"/>
</dbReference>
<evidence type="ECO:0000313" key="2">
    <source>
        <dbReference type="EMBL" id="KTQ96792.1"/>
    </source>
</evidence>
<keyword evidence="1" id="KW-0812">Transmembrane</keyword>
<feature type="transmembrane region" description="Helical" evidence="1">
    <location>
        <begin position="84"/>
        <end position="106"/>
    </location>
</feature>
<comment type="caution">
    <text evidence="2">The sequence shown here is derived from an EMBL/GenBank/DDBJ whole genome shotgun (WGS) entry which is preliminary data.</text>
</comment>
<feature type="transmembrane region" description="Helical" evidence="1">
    <location>
        <begin position="112"/>
        <end position="133"/>
    </location>
</feature>
<sequence>MVIVVQLVRHFSVRRFEWFMACALLWIGWALYQPADTFARSPSYDIMARWASEETWAYLLMGTGLLRIVVLVINGVVLRRCAEIRAALGVWSFSIAMMMAIGFHSAPVEGSMLAYLVTLMALFELSNVWTAFLDAHDRRVARQHAHDTR</sequence>
<dbReference type="AlphaFoldDB" id="A0A175RAL2"/>
<feature type="transmembrane region" description="Helical" evidence="1">
    <location>
        <begin position="16"/>
        <end position="35"/>
    </location>
</feature>
<keyword evidence="1" id="KW-0472">Membrane</keyword>
<reference evidence="2 3" key="1">
    <citation type="journal article" date="2016" name="Front. Microbiol.">
        <title>Genomic Resource of Rice Seed Associated Bacteria.</title>
        <authorList>
            <person name="Midha S."/>
            <person name="Bansal K."/>
            <person name="Sharma S."/>
            <person name="Kumar N."/>
            <person name="Patil P.P."/>
            <person name="Chaudhry V."/>
            <person name="Patil P.B."/>
        </authorList>
    </citation>
    <scope>NUCLEOTIDE SEQUENCE [LARGE SCALE GENOMIC DNA]</scope>
    <source>
        <strain evidence="2 3">NS226</strain>
    </source>
</reference>
<dbReference type="Proteomes" id="UP000078272">
    <property type="component" value="Unassembled WGS sequence"/>
</dbReference>
<accession>A0A175RAL2</accession>
<feature type="transmembrane region" description="Helical" evidence="1">
    <location>
        <begin position="55"/>
        <end position="77"/>
    </location>
</feature>
<evidence type="ECO:0008006" key="4">
    <source>
        <dbReference type="Google" id="ProtNLM"/>
    </source>
</evidence>
<dbReference type="PATRIC" id="fig|401562.3.peg.618"/>
<evidence type="ECO:0000313" key="3">
    <source>
        <dbReference type="Proteomes" id="UP000078272"/>
    </source>
</evidence>
<name>A0A175RAL2_9HYPH</name>
<evidence type="ECO:0000256" key="1">
    <source>
        <dbReference type="SAM" id="Phobius"/>
    </source>
</evidence>
<dbReference type="STRING" id="401562.NS365_04085"/>
<proteinExistence type="predicted"/>